<evidence type="ECO:0000256" key="1">
    <source>
        <dbReference type="ARBA" id="ARBA00004651"/>
    </source>
</evidence>
<keyword evidence="8 10" id="KW-0472">Membrane</keyword>
<dbReference type="InterPro" id="IPR039421">
    <property type="entry name" value="Type_1_exporter"/>
</dbReference>
<evidence type="ECO:0000256" key="6">
    <source>
        <dbReference type="ARBA" id="ARBA00022840"/>
    </source>
</evidence>
<feature type="compositionally biased region" description="Low complexity" evidence="9">
    <location>
        <begin position="36"/>
        <end position="47"/>
    </location>
</feature>
<evidence type="ECO:0000256" key="7">
    <source>
        <dbReference type="ARBA" id="ARBA00022989"/>
    </source>
</evidence>
<dbReference type="PROSITE" id="PS50929">
    <property type="entry name" value="ABC_TM1F"/>
    <property type="match status" value="1"/>
</dbReference>
<dbReference type="InterPro" id="IPR017871">
    <property type="entry name" value="ABC_transporter-like_CS"/>
</dbReference>
<feature type="transmembrane region" description="Helical" evidence="10">
    <location>
        <begin position="158"/>
        <end position="181"/>
    </location>
</feature>
<feature type="transmembrane region" description="Helical" evidence="10">
    <location>
        <begin position="230"/>
        <end position="252"/>
    </location>
</feature>
<evidence type="ECO:0000259" key="12">
    <source>
        <dbReference type="PROSITE" id="PS50929"/>
    </source>
</evidence>
<reference evidence="13" key="1">
    <citation type="submission" date="2019-08" db="EMBL/GenBank/DDBJ databases">
        <authorList>
            <person name="Kucharzyk K."/>
            <person name="Murdoch R.W."/>
            <person name="Higgins S."/>
            <person name="Loffler F."/>
        </authorList>
    </citation>
    <scope>NUCLEOTIDE SEQUENCE</scope>
</reference>
<feature type="region of interest" description="Disordered" evidence="9">
    <location>
        <begin position="11"/>
        <end position="55"/>
    </location>
</feature>
<dbReference type="PROSITE" id="PS00211">
    <property type="entry name" value="ABC_TRANSPORTER_1"/>
    <property type="match status" value="1"/>
</dbReference>
<keyword evidence="6 13" id="KW-0067">ATP-binding</keyword>
<keyword evidence="5" id="KW-0547">Nucleotide-binding</keyword>
<dbReference type="CDD" id="cd18548">
    <property type="entry name" value="ABC_6TM_Tm287_like"/>
    <property type="match status" value="1"/>
</dbReference>
<evidence type="ECO:0000256" key="4">
    <source>
        <dbReference type="ARBA" id="ARBA00022692"/>
    </source>
</evidence>
<feature type="transmembrane region" description="Helical" evidence="10">
    <location>
        <begin position="258"/>
        <end position="278"/>
    </location>
</feature>
<evidence type="ECO:0000256" key="10">
    <source>
        <dbReference type="SAM" id="Phobius"/>
    </source>
</evidence>
<dbReference type="Pfam" id="PF00005">
    <property type="entry name" value="ABC_tran"/>
    <property type="match status" value="1"/>
</dbReference>
<keyword evidence="7 10" id="KW-1133">Transmembrane helix</keyword>
<dbReference type="InterPro" id="IPR011527">
    <property type="entry name" value="ABC1_TM_dom"/>
</dbReference>
<dbReference type="InterPro" id="IPR003439">
    <property type="entry name" value="ABC_transporter-like_ATP-bd"/>
</dbReference>
<name>A0A644VGD0_9ZZZZ</name>
<sequence>MKMYDSFSFLSNPMVRGGRHAPAPPDAEARARPDRASGAQAGDGQAAPRTTRPTHRQRFQFCEIRYIDWKAAPSDTGRRRLHANRPTMTANTSPAPIAAPAGTAKRWTARLASHRGPLLALLLCQLGQVSASLLLPGFSADVIDRGILAKAPDVILRYGGLMGGAALTQLLLSVTAVVLGARISFRVGQALRSEIFDKVHRLALAQVQSFGIGSLITRCTNDVLQVQTMLIMSLTMIVIAPIMGIGGAFMAARQDVQLSGLLLVVVPILALIIGFLTLRATPLFQRMQGQIDGVNAILREQIEGIRVIRAFMQQGREARRFATANAGLTDTALRAGRLMVTIMPAVTAVMQLASVALIWVGADRVTAGGLQIGALIAFLSYVSLILISVMMMGMLIVMLPRALVSARRITTLLETAITVAPPAHPEPLPARGSGLPLRFEGVSFGYPGAEAMVLEDIAFEVGPGEVLGIIGATGSGKSTIINLIARLDDPTIGRVRLGGIDLRAIAPETLAGRIGYVPQKSYLFSGTVAESLRFGNPDADEAALWRALEIAQAADFVRALPDRLQAPVAQGGTNFSGGQRQRLAIARALACDADLYLFDDSFSALDQATDARLRTALRQATGHAATVIVSQRVASIRDADRILVLDLGRIVGLGAHAALLADCPIYADIVHTQQGLAEDAA</sequence>
<keyword evidence="2" id="KW-0813">Transport</keyword>
<organism evidence="13">
    <name type="scientific">bioreactor metagenome</name>
    <dbReference type="NCBI Taxonomy" id="1076179"/>
    <lineage>
        <taxon>unclassified sequences</taxon>
        <taxon>metagenomes</taxon>
        <taxon>ecological metagenomes</taxon>
    </lineage>
</organism>
<accession>A0A644VGD0</accession>
<dbReference type="GO" id="GO:0005886">
    <property type="term" value="C:plasma membrane"/>
    <property type="evidence" value="ECO:0007669"/>
    <property type="project" value="UniProtKB-SubCell"/>
</dbReference>
<dbReference type="FunFam" id="3.40.50.300:FF:000854">
    <property type="entry name" value="Multidrug ABC transporter ATP-binding protein"/>
    <property type="match status" value="1"/>
</dbReference>
<evidence type="ECO:0000259" key="11">
    <source>
        <dbReference type="PROSITE" id="PS50893"/>
    </source>
</evidence>
<dbReference type="GO" id="GO:0015421">
    <property type="term" value="F:ABC-type oligopeptide transporter activity"/>
    <property type="evidence" value="ECO:0007669"/>
    <property type="project" value="TreeGrafter"/>
</dbReference>
<dbReference type="EMBL" id="VSSQ01000304">
    <property type="protein sequence ID" value="MPL90439.1"/>
    <property type="molecule type" value="Genomic_DNA"/>
</dbReference>
<keyword evidence="4 10" id="KW-0812">Transmembrane</keyword>
<proteinExistence type="predicted"/>
<evidence type="ECO:0000313" key="13">
    <source>
        <dbReference type="EMBL" id="MPL90439.1"/>
    </source>
</evidence>
<evidence type="ECO:0000256" key="9">
    <source>
        <dbReference type="SAM" id="MobiDB-lite"/>
    </source>
</evidence>
<dbReference type="PROSITE" id="PS50893">
    <property type="entry name" value="ABC_TRANSPORTER_2"/>
    <property type="match status" value="1"/>
</dbReference>
<evidence type="ECO:0000256" key="2">
    <source>
        <dbReference type="ARBA" id="ARBA00022448"/>
    </source>
</evidence>
<dbReference type="SUPFAM" id="SSF52540">
    <property type="entry name" value="P-loop containing nucleoside triphosphate hydrolases"/>
    <property type="match status" value="1"/>
</dbReference>
<dbReference type="InterPro" id="IPR003593">
    <property type="entry name" value="AAA+_ATPase"/>
</dbReference>
<dbReference type="AlphaFoldDB" id="A0A644VGD0"/>
<gene>
    <name evidence="13" type="ORF">SDC9_36489</name>
</gene>
<dbReference type="PANTHER" id="PTHR43394:SF1">
    <property type="entry name" value="ATP-BINDING CASSETTE SUB-FAMILY B MEMBER 10, MITOCHONDRIAL"/>
    <property type="match status" value="1"/>
</dbReference>
<dbReference type="SUPFAM" id="SSF90123">
    <property type="entry name" value="ABC transporter transmembrane region"/>
    <property type="match status" value="1"/>
</dbReference>
<feature type="transmembrane region" description="Helical" evidence="10">
    <location>
        <begin position="372"/>
        <end position="399"/>
    </location>
</feature>
<feature type="transmembrane region" description="Helical" evidence="10">
    <location>
        <begin position="338"/>
        <end position="360"/>
    </location>
</feature>
<dbReference type="SMART" id="SM00382">
    <property type="entry name" value="AAA"/>
    <property type="match status" value="1"/>
</dbReference>
<dbReference type="PANTHER" id="PTHR43394">
    <property type="entry name" value="ATP-DEPENDENT PERMEASE MDL1, MITOCHONDRIAL"/>
    <property type="match status" value="1"/>
</dbReference>
<comment type="subcellular location">
    <subcellularLocation>
        <location evidence="1">Cell membrane</location>
        <topology evidence="1">Multi-pass membrane protein</topology>
    </subcellularLocation>
</comment>
<evidence type="ECO:0000256" key="5">
    <source>
        <dbReference type="ARBA" id="ARBA00022741"/>
    </source>
</evidence>
<dbReference type="GO" id="GO:0005524">
    <property type="term" value="F:ATP binding"/>
    <property type="evidence" value="ECO:0007669"/>
    <property type="project" value="UniProtKB-KW"/>
</dbReference>
<keyword evidence="3" id="KW-1003">Cell membrane</keyword>
<evidence type="ECO:0000256" key="8">
    <source>
        <dbReference type="ARBA" id="ARBA00023136"/>
    </source>
</evidence>
<feature type="domain" description="ABC transporter" evidence="11">
    <location>
        <begin position="437"/>
        <end position="672"/>
    </location>
</feature>
<feature type="transmembrane region" description="Helical" evidence="10">
    <location>
        <begin position="118"/>
        <end position="138"/>
    </location>
</feature>
<dbReference type="Pfam" id="PF00664">
    <property type="entry name" value="ABC_membrane"/>
    <property type="match status" value="1"/>
</dbReference>
<dbReference type="InterPro" id="IPR027417">
    <property type="entry name" value="P-loop_NTPase"/>
</dbReference>
<comment type="caution">
    <text evidence="13">The sequence shown here is derived from an EMBL/GenBank/DDBJ whole genome shotgun (WGS) entry which is preliminary data.</text>
</comment>
<protein>
    <submittedName>
        <fullName evidence="13">Putative ABC transporter ATP-binding protein</fullName>
    </submittedName>
</protein>
<evidence type="ECO:0000256" key="3">
    <source>
        <dbReference type="ARBA" id="ARBA00022475"/>
    </source>
</evidence>
<dbReference type="Gene3D" id="3.40.50.300">
    <property type="entry name" value="P-loop containing nucleotide triphosphate hydrolases"/>
    <property type="match status" value="1"/>
</dbReference>
<dbReference type="InterPro" id="IPR036640">
    <property type="entry name" value="ABC1_TM_sf"/>
</dbReference>
<feature type="domain" description="ABC transmembrane type-1" evidence="12">
    <location>
        <begin position="119"/>
        <end position="401"/>
    </location>
</feature>
<dbReference type="GO" id="GO:0016887">
    <property type="term" value="F:ATP hydrolysis activity"/>
    <property type="evidence" value="ECO:0007669"/>
    <property type="project" value="InterPro"/>
</dbReference>
<dbReference type="Gene3D" id="1.20.1560.10">
    <property type="entry name" value="ABC transporter type 1, transmembrane domain"/>
    <property type="match status" value="1"/>
</dbReference>